<evidence type="ECO:0000256" key="1">
    <source>
        <dbReference type="SAM" id="Phobius"/>
    </source>
</evidence>
<keyword evidence="1" id="KW-1133">Transmembrane helix</keyword>
<dbReference type="Proteomes" id="UP001276854">
    <property type="component" value="Unassembled WGS sequence"/>
</dbReference>
<accession>A0ABU4GJB2</accession>
<keyword evidence="4" id="KW-1185">Reference proteome</keyword>
<protein>
    <submittedName>
        <fullName evidence="3">YcxB family protein</fullName>
    </submittedName>
</protein>
<dbReference type="RefSeq" id="WP_318063945.1">
    <property type="nucleotide sequence ID" value="NZ_JAWONS010000133.1"/>
</dbReference>
<evidence type="ECO:0000313" key="4">
    <source>
        <dbReference type="Proteomes" id="UP001276854"/>
    </source>
</evidence>
<keyword evidence="1" id="KW-0812">Transmembrane</keyword>
<sequence>MHHTFEAIGVSNKETLMETKKYLLPGFICPMMTITSIVFLCQSIYEILHASTFMSIFFIFLALLVYLIYRHKLISIVNRYMQSMKGYMHTENMVYKLRFDDEYLCVSINEADINIQIPYSDFVKIIETENHYFMKTKAGNPVIITKHSLSNVSKENLKIFLKKKCTNVKKIKLRQ</sequence>
<feature type="transmembrane region" description="Helical" evidence="1">
    <location>
        <begin position="51"/>
        <end position="69"/>
    </location>
</feature>
<proteinExistence type="predicted"/>
<dbReference type="InterPro" id="IPR025588">
    <property type="entry name" value="YcxB-like_C"/>
</dbReference>
<organism evidence="3 4">
    <name type="scientific">Clostridium boliviensis</name>
    <dbReference type="NCBI Taxonomy" id="318465"/>
    <lineage>
        <taxon>Bacteria</taxon>
        <taxon>Bacillati</taxon>
        <taxon>Bacillota</taxon>
        <taxon>Clostridia</taxon>
        <taxon>Eubacteriales</taxon>
        <taxon>Clostridiaceae</taxon>
        <taxon>Clostridium</taxon>
    </lineage>
</organism>
<comment type="caution">
    <text evidence="3">The sequence shown here is derived from an EMBL/GenBank/DDBJ whole genome shotgun (WGS) entry which is preliminary data.</text>
</comment>
<dbReference type="EMBL" id="JAWONS010000133">
    <property type="protein sequence ID" value="MDW2797693.1"/>
    <property type="molecule type" value="Genomic_DNA"/>
</dbReference>
<evidence type="ECO:0000259" key="2">
    <source>
        <dbReference type="Pfam" id="PF14317"/>
    </source>
</evidence>
<feature type="transmembrane region" description="Helical" evidence="1">
    <location>
        <begin position="22"/>
        <end position="45"/>
    </location>
</feature>
<gene>
    <name evidence="3" type="ORF">RZO55_08930</name>
</gene>
<keyword evidence="1" id="KW-0472">Membrane</keyword>
<dbReference type="Pfam" id="PF14317">
    <property type="entry name" value="YcxB"/>
    <property type="match status" value="1"/>
</dbReference>
<evidence type="ECO:0000313" key="3">
    <source>
        <dbReference type="EMBL" id="MDW2797693.1"/>
    </source>
</evidence>
<feature type="domain" description="YcxB-like C-terminal" evidence="2">
    <location>
        <begin position="100"/>
        <end position="160"/>
    </location>
</feature>
<reference evidence="3 4" key="1">
    <citation type="submission" date="2023-10" db="EMBL/GenBank/DDBJ databases">
        <title>A novel Glycoside Hydrolase 43-Like Enzyme from Clostrdium boliviensis is an Endo-xylanase, and a Candidate for Xylooligosaccharides Production from Different Xylan Substrates.</title>
        <authorList>
            <person name="Alvarez M.T."/>
            <person name="Rocabado-Villegas L.R."/>
            <person name="Salas-Veizaga D.M."/>
            <person name="Linares-Pasten J.A."/>
            <person name="Gudmundsdottir E.E."/>
            <person name="Hreggvidsson G.O."/>
            <person name="Adlercreutz P."/>
            <person name="Nordberg Karlsson E."/>
        </authorList>
    </citation>
    <scope>NUCLEOTIDE SEQUENCE [LARGE SCALE GENOMIC DNA]</scope>
    <source>
        <strain evidence="3 4">E-1</strain>
    </source>
</reference>
<name>A0ABU4GJB2_9CLOT</name>